<reference evidence="3" key="1">
    <citation type="submission" date="2016-11" db="EMBL/GenBank/DDBJ databases">
        <authorList>
            <person name="Varghese N."/>
            <person name="Submissions S."/>
        </authorList>
    </citation>
    <scope>NUCLEOTIDE SEQUENCE [LARGE SCALE GENOMIC DNA]</scope>
    <source>
        <strain evidence="3">DSM 29327</strain>
    </source>
</reference>
<sequence length="103" mass="12189">MITCYVRYELNPSKLPEFEEYARAWVPLVEKFGGTHHGYYLPHESPNDLAVCLFSFPSLADYEVYRTRSLTDSDCQKAYRMAEDTECIRRYDRFFLRPLETAS</sequence>
<dbReference type="Gene3D" id="3.30.70.100">
    <property type="match status" value="1"/>
</dbReference>
<organism evidence="2 3">
    <name type="scientific">Roseovarius marisflavi</name>
    <dbReference type="NCBI Taxonomy" id="1054996"/>
    <lineage>
        <taxon>Bacteria</taxon>
        <taxon>Pseudomonadati</taxon>
        <taxon>Pseudomonadota</taxon>
        <taxon>Alphaproteobacteria</taxon>
        <taxon>Rhodobacterales</taxon>
        <taxon>Roseobacteraceae</taxon>
        <taxon>Roseovarius</taxon>
    </lineage>
</organism>
<gene>
    <name evidence="2" type="ORF">SAMN05444414_1566</name>
</gene>
<proteinExistence type="predicted"/>
<dbReference type="STRING" id="1054996.SAMN05444414_1566"/>
<dbReference type="SUPFAM" id="SSF54909">
    <property type="entry name" value="Dimeric alpha+beta barrel"/>
    <property type="match status" value="1"/>
</dbReference>
<dbReference type="EMBL" id="FRBN01000056">
    <property type="protein sequence ID" value="SHL84080.1"/>
    <property type="molecule type" value="Genomic_DNA"/>
</dbReference>
<evidence type="ECO:0000313" key="3">
    <source>
        <dbReference type="Proteomes" id="UP000184191"/>
    </source>
</evidence>
<name>A0A1M7DX86_9RHOB</name>
<dbReference type="OrthoDB" id="9798776at2"/>
<evidence type="ECO:0000259" key="1">
    <source>
        <dbReference type="Pfam" id="PF07978"/>
    </source>
</evidence>
<accession>A0A1M7DX86</accession>
<dbReference type="RefSeq" id="WP_073201096.1">
    <property type="nucleotide sequence ID" value="NZ_FRBN01000056.1"/>
</dbReference>
<evidence type="ECO:0000313" key="2">
    <source>
        <dbReference type="EMBL" id="SHL84080.1"/>
    </source>
</evidence>
<feature type="domain" description="NIPSNAP" evidence="1">
    <location>
        <begin position="7"/>
        <end position="101"/>
    </location>
</feature>
<dbReference type="Pfam" id="PF07978">
    <property type="entry name" value="NIPSNAP"/>
    <property type="match status" value="1"/>
</dbReference>
<protein>
    <submittedName>
        <fullName evidence="2">NIPSNAP protein</fullName>
    </submittedName>
</protein>
<keyword evidence="3" id="KW-1185">Reference proteome</keyword>
<dbReference type="Proteomes" id="UP000184191">
    <property type="component" value="Unassembled WGS sequence"/>
</dbReference>
<dbReference type="InterPro" id="IPR011008">
    <property type="entry name" value="Dimeric_a/b-barrel"/>
</dbReference>
<dbReference type="AlphaFoldDB" id="A0A1M7DX86"/>
<dbReference type="InterPro" id="IPR012577">
    <property type="entry name" value="NIPSNAP"/>
</dbReference>